<evidence type="ECO:0000256" key="3">
    <source>
        <dbReference type="ARBA" id="ARBA00023242"/>
    </source>
</evidence>
<keyword evidence="6" id="KW-1185">Reference proteome</keyword>
<keyword evidence="2" id="KW-0804">Transcription</keyword>
<evidence type="ECO:0000256" key="1">
    <source>
        <dbReference type="ARBA" id="ARBA00023015"/>
    </source>
</evidence>
<feature type="compositionally biased region" description="Polar residues" evidence="4">
    <location>
        <begin position="1"/>
        <end position="18"/>
    </location>
</feature>
<comment type="caution">
    <text evidence="5">The sequence shown here is derived from an EMBL/GenBank/DDBJ whole genome shotgun (WGS) entry which is preliminary data.</text>
</comment>
<evidence type="ECO:0000256" key="2">
    <source>
        <dbReference type="ARBA" id="ARBA00023163"/>
    </source>
</evidence>
<dbReference type="CDD" id="cd12148">
    <property type="entry name" value="fungal_TF_MHR"/>
    <property type="match status" value="1"/>
</dbReference>
<evidence type="ECO:0000256" key="4">
    <source>
        <dbReference type="SAM" id="MobiDB-lite"/>
    </source>
</evidence>
<dbReference type="PANTHER" id="PTHR47424">
    <property type="entry name" value="REGULATORY PROTEIN GAL4"/>
    <property type="match status" value="1"/>
</dbReference>
<feature type="compositionally biased region" description="Polar residues" evidence="4">
    <location>
        <begin position="27"/>
        <end position="50"/>
    </location>
</feature>
<proteinExistence type="predicted"/>
<organism evidence="5 6">
    <name type="scientific">Penicillium nordicum</name>
    <dbReference type="NCBI Taxonomy" id="229535"/>
    <lineage>
        <taxon>Eukaryota</taxon>
        <taxon>Fungi</taxon>
        <taxon>Dikarya</taxon>
        <taxon>Ascomycota</taxon>
        <taxon>Pezizomycotina</taxon>
        <taxon>Eurotiomycetes</taxon>
        <taxon>Eurotiomycetidae</taxon>
        <taxon>Eurotiales</taxon>
        <taxon>Aspergillaceae</taxon>
        <taxon>Penicillium</taxon>
    </lineage>
</organism>
<gene>
    <name evidence="5" type="ORF">ACN38_g947</name>
</gene>
<dbReference type="AlphaFoldDB" id="A0A0M8PCH3"/>
<dbReference type="EMBL" id="LHQQ01000008">
    <property type="protein sequence ID" value="KOS48097.1"/>
    <property type="molecule type" value="Genomic_DNA"/>
</dbReference>
<name>A0A0M8PCH3_9EURO</name>
<dbReference type="PANTHER" id="PTHR47424:SF6">
    <property type="entry name" value="PROLINE UTILIZATION TRANS-ACTIVATOR"/>
    <property type="match status" value="1"/>
</dbReference>
<evidence type="ECO:0000313" key="5">
    <source>
        <dbReference type="EMBL" id="KOS48097.1"/>
    </source>
</evidence>
<dbReference type="Proteomes" id="UP000037696">
    <property type="component" value="Unassembled WGS sequence"/>
</dbReference>
<evidence type="ECO:0000313" key="6">
    <source>
        <dbReference type="Proteomes" id="UP000037696"/>
    </source>
</evidence>
<keyword evidence="3" id="KW-0539">Nucleus</keyword>
<feature type="region of interest" description="Disordered" evidence="4">
    <location>
        <begin position="1"/>
        <end position="91"/>
    </location>
</feature>
<dbReference type="InterPro" id="IPR051127">
    <property type="entry name" value="Fungal_SecMet_Regulators"/>
</dbReference>
<reference evidence="5 6" key="1">
    <citation type="submission" date="2015-08" db="EMBL/GenBank/DDBJ databases">
        <title>Genome sequencing of Penicillium nordicum.</title>
        <authorList>
            <person name="Nguyen H.D."/>
            <person name="Seifert K.A."/>
        </authorList>
    </citation>
    <scope>NUCLEOTIDE SEQUENCE [LARGE SCALE GENOMIC DNA]</scope>
    <source>
        <strain evidence="5 6">DAOMC 185683</strain>
    </source>
</reference>
<sequence>MQIPNLASQRSRRTSTQECAPYDTEVMNANASPSSPNGTVDENVGSSQDQIDFDHAFPPPGPRPDVQLESPDSDLTGQVTDPSHPAIFTDPSLSSSVNFGCEVKAMPRTSWPATNSVNHQVAKSPDNAYGLHFESPRSSGAPESIVWPSESDAEDLLSTVMSSVGKLQHLFDPRAFTDRFSRDYGRIVDGTYSVDAWYVELLLVLAVGALLKGRKSGIDSLPGAQFFAEATMRYPGLIQLRAAGTLGVEISGLSAFFLQCADRKDDAYIYAGTGLRLSVSMGLFRESRSDGLPRSEIVHRNRRLAAATGNPSLMSDEMVSIPRPVESPGFCSAVILNANISIATITGRIIKTVYSHRKQSEDRFVSEVREILLSLAHARQGMPLDCVMNFSSPCPLTRNCITLNLMLYQAIILTTRPALLHLAKARITNQGISTKNDVFEKFSRTCIDAAERSLFVLCAAKEQNLIAPFGFFDLDALFSVAFVLILAGSAFSDAQQIRVVHGLKLAMNLFDYLAERGNKASLCRKTDIEQICNHVGVSLDGTNTASSDLQGTLTPTQHPTITSWYDPVAEIIRSPTQQDQSGNQSGYLHPLQDPGLLPLWQTENSFYDSFSGSMPRDLYTIYQNNDLALSGSVELDWEELERQLLLHQ</sequence>
<dbReference type="OrthoDB" id="3266505at2759"/>
<dbReference type="STRING" id="229535.A0A0M8PCH3"/>
<evidence type="ECO:0008006" key="7">
    <source>
        <dbReference type="Google" id="ProtNLM"/>
    </source>
</evidence>
<keyword evidence="1" id="KW-0805">Transcription regulation</keyword>
<accession>A0A0M8PCH3</accession>
<protein>
    <recommendedName>
        <fullName evidence="7">Transcription factor domain-containing protein</fullName>
    </recommendedName>
</protein>